<proteinExistence type="predicted"/>
<organism evidence="2">
    <name type="scientific">marine sediment metagenome</name>
    <dbReference type="NCBI Taxonomy" id="412755"/>
    <lineage>
        <taxon>unclassified sequences</taxon>
        <taxon>metagenomes</taxon>
        <taxon>ecological metagenomes</taxon>
    </lineage>
</organism>
<dbReference type="EMBL" id="LAZR01053416">
    <property type="protein sequence ID" value="KKK80793.1"/>
    <property type="molecule type" value="Genomic_DNA"/>
</dbReference>
<accession>A0A0F8YH64</accession>
<evidence type="ECO:0000313" key="2">
    <source>
        <dbReference type="EMBL" id="KKK80793.1"/>
    </source>
</evidence>
<name>A0A0F8YH64_9ZZZZ</name>
<keyword evidence="1" id="KW-0472">Membrane</keyword>
<keyword evidence="1" id="KW-0812">Transmembrane</keyword>
<feature type="transmembrane region" description="Helical" evidence="1">
    <location>
        <begin position="228"/>
        <end position="246"/>
    </location>
</feature>
<protein>
    <submittedName>
        <fullName evidence="2">Uncharacterized protein</fullName>
    </submittedName>
</protein>
<gene>
    <name evidence="2" type="ORF">LCGC14_2819930</name>
</gene>
<feature type="transmembrane region" description="Helical" evidence="1">
    <location>
        <begin position="6"/>
        <end position="26"/>
    </location>
</feature>
<dbReference type="AlphaFoldDB" id="A0A0F8YH64"/>
<evidence type="ECO:0000256" key="1">
    <source>
        <dbReference type="SAM" id="Phobius"/>
    </source>
</evidence>
<comment type="caution">
    <text evidence="2">The sequence shown here is derived from an EMBL/GenBank/DDBJ whole genome shotgun (WGS) entry which is preliminary data.</text>
</comment>
<keyword evidence="1" id="KW-1133">Transmembrane helix</keyword>
<reference evidence="2" key="1">
    <citation type="journal article" date="2015" name="Nature">
        <title>Complex archaea that bridge the gap between prokaryotes and eukaryotes.</title>
        <authorList>
            <person name="Spang A."/>
            <person name="Saw J.H."/>
            <person name="Jorgensen S.L."/>
            <person name="Zaremba-Niedzwiedzka K."/>
            <person name="Martijn J."/>
            <person name="Lind A.E."/>
            <person name="van Eijk R."/>
            <person name="Schleper C."/>
            <person name="Guy L."/>
            <person name="Ettema T.J."/>
        </authorList>
    </citation>
    <scope>NUCLEOTIDE SEQUENCE</scope>
</reference>
<sequence>MPGQQKVIVLFIAVVLTFSIMLGFTLRAKNRAERDLNVVVANTAAAQTAQIRTEAEGRATVLRLQLQHDSDSIAQLVLVNVSAALQRMNDSLGVQVKALTEVKVTFEARMQEFDEALVEMANAVTPQGDTVRIAAFVEEGPPVEGEIVVEVPKNPAAAIMLTTMLRPTPWDATLQLGCTVDNVASFALDSPDWVPLTIELGVVDQEVCLPLANTTFVGKLFNLDVSKVVWAGAGGLVALLIVGALGN</sequence>